<dbReference type="RefSeq" id="XP_007515568.1">
    <property type="nucleotide sequence ID" value="XM_007515506.1"/>
</dbReference>
<dbReference type="CDD" id="cd08760">
    <property type="entry name" value="Cyt_b561_FRRS1_like"/>
    <property type="match status" value="1"/>
</dbReference>
<feature type="transmembrane region" description="Helical" evidence="9">
    <location>
        <begin position="380"/>
        <end position="399"/>
    </location>
</feature>
<keyword evidence="3 9" id="KW-0812">Transmembrane</keyword>
<evidence type="ECO:0000256" key="1">
    <source>
        <dbReference type="ARBA" id="ARBA00004370"/>
    </source>
</evidence>
<dbReference type="InterPro" id="IPR042307">
    <property type="entry name" value="Reeler_sf"/>
</dbReference>
<feature type="domain" description="Cytochrome b561" evidence="10">
    <location>
        <begin position="340"/>
        <end position="457"/>
    </location>
</feature>
<gene>
    <name evidence="11" type="ORF">Bathy01g01610</name>
</gene>
<name>K8E9N3_9CHLO</name>
<dbReference type="PANTHER" id="PTHR47797:SF5">
    <property type="entry name" value="CELLOBIOSE DEHYDROGENASE CYTOCHROME DOMAIN-CONTAINING PROTEIN"/>
    <property type="match status" value="1"/>
</dbReference>
<feature type="transmembrane region" description="Helical" evidence="9">
    <location>
        <begin position="469"/>
        <end position="487"/>
    </location>
</feature>
<feature type="transmembrane region" description="Helical" evidence="9">
    <location>
        <begin position="21"/>
        <end position="44"/>
    </location>
</feature>
<dbReference type="GO" id="GO:0016020">
    <property type="term" value="C:membrane"/>
    <property type="evidence" value="ECO:0007669"/>
    <property type="project" value="UniProtKB-SubCell"/>
</dbReference>
<dbReference type="EMBL" id="FO082278">
    <property type="protein sequence ID" value="CCO14447.1"/>
    <property type="molecule type" value="Genomic_DNA"/>
</dbReference>
<reference evidence="11 12" key="1">
    <citation type="submission" date="2011-10" db="EMBL/GenBank/DDBJ databases">
        <authorList>
            <person name="Genoscope - CEA"/>
        </authorList>
    </citation>
    <scope>NUCLEOTIDE SEQUENCE [LARGE SCALE GENOMIC DNA]</scope>
    <source>
        <strain evidence="11 12">RCC 1105</strain>
    </source>
</reference>
<dbReference type="KEGG" id="bpg:Bathy01g01610"/>
<evidence type="ECO:0000256" key="7">
    <source>
        <dbReference type="ARBA" id="ARBA00023180"/>
    </source>
</evidence>
<dbReference type="Pfam" id="PF02014">
    <property type="entry name" value="Reeler"/>
    <property type="match status" value="1"/>
</dbReference>
<evidence type="ECO:0000256" key="4">
    <source>
        <dbReference type="ARBA" id="ARBA00022982"/>
    </source>
</evidence>
<feature type="transmembrane region" description="Helical" evidence="9">
    <location>
        <begin position="339"/>
        <end position="360"/>
    </location>
</feature>
<accession>K8E9N3</accession>
<dbReference type="InterPro" id="IPR002861">
    <property type="entry name" value="Reeler_dom"/>
</dbReference>
<keyword evidence="6 9" id="KW-0472">Membrane</keyword>
<proteinExistence type="predicted"/>
<evidence type="ECO:0000313" key="11">
    <source>
        <dbReference type="EMBL" id="CCO14447.1"/>
    </source>
</evidence>
<dbReference type="Gene3D" id="2.60.40.4060">
    <property type="entry name" value="Reeler domain"/>
    <property type="match status" value="1"/>
</dbReference>
<dbReference type="CDD" id="cd08544">
    <property type="entry name" value="Reeler"/>
    <property type="match status" value="1"/>
</dbReference>
<keyword evidence="7" id="KW-0325">Glycoprotein</keyword>
<organism evidence="11 12">
    <name type="scientific">Bathycoccus prasinos</name>
    <dbReference type="NCBI Taxonomy" id="41875"/>
    <lineage>
        <taxon>Eukaryota</taxon>
        <taxon>Viridiplantae</taxon>
        <taxon>Chlorophyta</taxon>
        <taxon>Mamiellophyceae</taxon>
        <taxon>Mamiellales</taxon>
        <taxon>Bathycoccaceae</taxon>
        <taxon>Bathycoccus</taxon>
    </lineage>
</organism>
<sequence length="504" mass="56577">MAPNVRRSERRRRTKRENDGYAPLIQSFSLFFFFSRAVFFVFFFEKNPSARMMMMIGKVDAYSSGAGSCDFDGVLHGLPSTKPSDLNHDFTFTLGSPGINVPGAAVYAQISGKRNYKGFMIYAVDEKTNKPVGKWLQKDMPNRAQIHPMCGPTHATHDISHSKDGGQKRDVLPWVVPVDVPERVTFKVTVVEEYETWYAFEMKYERGSARAGGVDGLKLIEEDVREMDRNGNKAPSLGAAMRGGYAPTVTDDASGSSDGEEREEESREAFLAAKDPEGTQYKAKHGQKKEFHKTFHSKLAKGGDNKDVYIVDPKLRAKKASDRVSEETKSLQRRTFGRVAHGACMFILWVVFAPVSASIARYGKGNATGWFTVHKSLSAVILYGTLFGIFGILFLRGFSTPWGPHGTFGLKTLGLCVVQMTLGNIRNWIPRPIFRFIHRWLGVAALLLSWYTCRLGARLLSNIERMPKVPTLTHACMFVVLVFVWLMQRNHTKSKIDIKTKFSV</sequence>
<dbReference type="InterPro" id="IPR006593">
    <property type="entry name" value="Cyt_b561/ferric_Rdtase_TM"/>
</dbReference>
<evidence type="ECO:0000256" key="3">
    <source>
        <dbReference type="ARBA" id="ARBA00022692"/>
    </source>
</evidence>
<keyword evidence="4" id="KW-0249">Electron transport</keyword>
<keyword evidence="5 9" id="KW-1133">Transmembrane helix</keyword>
<feature type="region of interest" description="Disordered" evidence="8">
    <location>
        <begin position="231"/>
        <end position="287"/>
    </location>
</feature>
<evidence type="ECO:0000313" key="12">
    <source>
        <dbReference type="Proteomes" id="UP000198341"/>
    </source>
</evidence>
<evidence type="ECO:0000259" key="10">
    <source>
        <dbReference type="SMART" id="SM00665"/>
    </source>
</evidence>
<feature type="transmembrane region" description="Helical" evidence="9">
    <location>
        <begin position="437"/>
        <end position="457"/>
    </location>
</feature>
<dbReference type="PANTHER" id="PTHR47797">
    <property type="entry name" value="DEHYDROGENASE, PUTATIVE (AFU_ORTHOLOGUE AFUA_8G05805)-RELATED"/>
    <property type="match status" value="1"/>
</dbReference>
<evidence type="ECO:0000256" key="8">
    <source>
        <dbReference type="SAM" id="MobiDB-lite"/>
    </source>
</evidence>
<evidence type="ECO:0000256" key="2">
    <source>
        <dbReference type="ARBA" id="ARBA00022448"/>
    </source>
</evidence>
<dbReference type="OrthoDB" id="502979at2759"/>
<protein>
    <recommendedName>
        <fullName evidence="10">Cytochrome b561 domain-containing protein</fullName>
    </recommendedName>
</protein>
<dbReference type="GeneID" id="19017896"/>
<dbReference type="SMART" id="SM00665">
    <property type="entry name" value="B561"/>
    <property type="match status" value="1"/>
</dbReference>
<evidence type="ECO:0000256" key="9">
    <source>
        <dbReference type="SAM" id="Phobius"/>
    </source>
</evidence>
<evidence type="ECO:0000256" key="6">
    <source>
        <dbReference type="ARBA" id="ARBA00023136"/>
    </source>
</evidence>
<evidence type="ECO:0000256" key="5">
    <source>
        <dbReference type="ARBA" id="ARBA00022989"/>
    </source>
</evidence>
<keyword evidence="12" id="KW-1185">Reference proteome</keyword>
<dbReference type="Gene3D" id="1.20.120.1770">
    <property type="match status" value="1"/>
</dbReference>
<dbReference type="AlphaFoldDB" id="K8E9N3"/>
<keyword evidence="2" id="KW-0813">Transport</keyword>
<comment type="subcellular location">
    <subcellularLocation>
        <location evidence="1">Membrane</location>
    </subcellularLocation>
</comment>
<dbReference type="Proteomes" id="UP000198341">
    <property type="component" value="Chromosome 1"/>
</dbReference>
<dbReference type="STRING" id="41875.K8E9N3"/>